<dbReference type="RefSeq" id="YP_007007367.1">
    <property type="nucleotide sequence ID" value="NC_019526.1"/>
</dbReference>
<dbReference type="EMBL" id="JQ513383">
    <property type="protein sequence ID" value="AFA44485.1"/>
    <property type="molecule type" value="Genomic_DNA"/>
</dbReference>
<organism evidence="1 2">
    <name type="scientific">Klebsiella phage vB_KleM_RaK2</name>
    <dbReference type="NCBI Taxonomy" id="1147094"/>
    <lineage>
        <taxon>Viruses</taxon>
        <taxon>Duplodnaviria</taxon>
        <taxon>Heunggongvirae</taxon>
        <taxon>Uroviricota</taxon>
        <taxon>Caudoviricetes</taxon>
        <taxon>Alcyoneusvirus</taxon>
        <taxon>Alcyoneusvirus RaK2</taxon>
    </lineage>
</organism>
<accession>H6X419</accession>
<dbReference type="GeneID" id="14012800"/>
<dbReference type="Proteomes" id="UP000007524">
    <property type="component" value="Segment"/>
</dbReference>
<protein>
    <submittedName>
        <fullName evidence="1">Uncharacterized protein</fullName>
    </submittedName>
</protein>
<proteinExistence type="predicted"/>
<name>H6X419_9CAUD</name>
<evidence type="ECO:0000313" key="1">
    <source>
        <dbReference type="EMBL" id="AFA44485.1"/>
    </source>
</evidence>
<gene>
    <name evidence="1" type="ORF">RaK2_00212</name>
</gene>
<sequence length="81" mass="9170">MNEKIVKLNTLLQEIVDLSSHMDDTHIHMVEELCSSVLAVFADHDYVPMVHVEAPEEDGETEISHGVFAVRKDNKITIVKK</sequence>
<reference evidence="1 2" key="1">
    <citation type="journal article" date="2012" name="J. Virol.">
        <title>Genome of Klebsiella sp.-Infecting Bacteriophage vB_KleM_RaK2.</title>
        <authorList>
            <person name="Simoliunas E."/>
            <person name="Kaliniene L."/>
            <person name="Truncaite L."/>
            <person name="Klausa V."/>
            <person name="Zajanckauskaite A."/>
            <person name="Meskys R."/>
        </authorList>
    </citation>
    <scope>NUCLEOTIDE SEQUENCE [LARGE SCALE GENOMIC DNA]</scope>
</reference>
<keyword evidence="2" id="KW-1185">Reference proteome</keyword>
<dbReference type="KEGG" id="vg:14012800"/>
<evidence type="ECO:0000313" key="2">
    <source>
        <dbReference type="Proteomes" id="UP000007524"/>
    </source>
</evidence>